<keyword evidence="3" id="KW-1185">Reference proteome</keyword>
<feature type="region of interest" description="Disordered" evidence="1">
    <location>
        <begin position="71"/>
        <end position="104"/>
    </location>
</feature>
<dbReference type="EMBL" id="PYDT01000007">
    <property type="protein sequence ID" value="THU55103.1"/>
    <property type="molecule type" value="Genomic_DNA"/>
</dbReference>
<gene>
    <name evidence="2" type="ORF">C4D60_Mb11t03050</name>
</gene>
<accession>A0A4S8J1C9</accession>
<sequence length="104" mass="10818">MSGVAMDLKEQGKRPSPTAHRCQLCICFSLDALRHISSSGLSEEKNGGSSANQVRSGLGAVMASEARHSRAASCGLDADDDGDSSLQSAKYFPDTPSNRGCVAT</sequence>
<protein>
    <submittedName>
        <fullName evidence="2">Uncharacterized protein</fullName>
    </submittedName>
</protein>
<reference evidence="2 3" key="1">
    <citation type="journal article" date="2019" name="Nat. Plants">
        <title>Genome sequencing of Musa balbisiana reveals subgenome evolution and function divergence in polyploid bananas.</title>
        <authorList>
            <person name="Yao X."/>
        </authorList>
    </citation>
    <scope>NUCLEOTIDE SEQUENCE [LARGE SCALE GENOMIC DNA]</scope>
    <source>
        <strain evidence="3">cv. DH-PKW</strain>
        <tissue evidence="2">Leaves</tissue>
    </source>
</reference>
<name>A0A4S8J1C9_MUSBA</name>
<evidence type="ECO:0000256" key="1">
    <source>
        <dbReference type="SAM" id="MobiDB-lite"/>
    </source>
</evidence>
<comment type="caution">
    <text evidence="2">The sequence shown here is derived from an EMBL/GenBank/DDBJ whole genome shotgun (WGS) entry which is preliminary data.</text>
</comment>
<dbReference type="AlphaFoldDB" id="A0A4S8J1C9"/>
<organism evidence="2 3">
    <name type="scientific">Musa balbisiana</name>
    <name type="common">Banana</name>
    <dbReference type="NCBI Taxonomy" id="52838"/>
    <lineage>
        <taxon>Eukaryota</taxon>
        <taxon>Viridiplantae</taxon>
        <taxon>Streptophyta</taxon>
        <taxon>Embryophyta</taxon>
        <taxon>Tracheophyta</taxon>
        <taxon>Spermatophyta</taxon>
        <taxon>Magnoliopsida</taxon>
        <taxon>Liliopsida</taxon>
        <taxon>Zingiberales</taxon>
        <taxon>Musaceae</taxon>
        <taxon>Musa</taxon>
    </lineage>
</organism>
<dbReference type="Proteomes" id="UP000317650">
    <property type="component" value="Chromosome 11"/>
</dbReference>
<evidence type="ECO:0000313" key="3">
    <source>
        <dbReference type="Proteomes" id="UP000317650"/>
    </source>
</evidence>
<proteinExistence type="predicted"/>
<evidence type="ECO:0000313" key="2">
    <source>
        <dbReference type="EMBL" id="THU55103.1"/>
    </source>
</evidence>